<dbReference type="CDD" id="cd03392">
    <property type="entry name" value="PAP2_like_2"/>
    <property type="match status" value="1"/>
</dbReference>
<dbReference type="Gene3D" id="1.20.144.10">
    <property type="entry name" value="Phosphatidic acid phosphatase type 2/haloperoxidase"/>
    <property type="match status" value="2"/>
</dbReference>
<feature type="transmembrane region" description="Helical" evidence="1">
    <location>
        <begin position="118"/>
        <end position="136"/>
    </location>
</feature>
<feature type="domain" description="Phosphatidic acid phosphatase type 2/haloperoxidase" evidence="2">
    <location>
        <begin position="76"/>
        <end position="187"/>
    </location>
</feature>
<dbReference type="PATRIC" id="fig|1461583.4.peg.1395"/>
<feature type="transmembrane region" description="Helical" evidence="1">
    <location>
        <begin position="172"/>
        <end position="190"/>
    </location>
</feature>
<dbReference type="SMART" id="SM00014">
    <property type="entry name" value="acidPPc"/>
    <property type="match status" value="1"/>
</dbReference>
<feature type="transmembrane region" description="Helical" evidence="1">
    <location>
        <begin position="5"/>
        <end position="23"/>
    </location>
</feature>
<dbReference type="SUPFAM" id="SSF48317">
    <property type="entry name" value="Acid phosphatase/Vanadium-dependent haloperoxidase"/>
    <property type="match status" value="1"/>
</dbReference>
<feature type="transmembrane region" description="Helical" evidence="1">
    <location>
        <begin position="77"/>
        <end position="98"/>
    </location>
</feature>
<dbReference type="AlphaFoldDB" id="A0A078M6P5"/>
<protein>
    <submittedName>
        <fullName evidence="3">PAP2 superfamily protein</fullName>
    </submittedName>
</protein>
<organism evidence="3">
    <name type="scientific">Metalysinibacillus saudimassiliensis</name>
    <dbReference type="NCBI Taxonomy" id="1461583"/>
    <lineage>
        <taxon>Bacteria</taxon>
        <taxon>Bacillati</taxon>
        <taxon>Bacillota</taxon>
        <taxon>Bacilli</taxon>
        <taxon>Bacillales</taxon>
        <taxon>Caryophanaceae</taxon>
        <taxon>Metalysinibacillus</taxon>
    </lineage>
</organism>
<keyword evidence="1" id="KW-1133">Transmembrane helix</keyword>
<gene>
    <name evidence="3" type="ORF">BN1050_01439</name>
</gene>
<dbReference type="HOGENOM" id="CLU_072573_3_3_9"/>
<evidence type="ECO:0000256" key="1">
    <source>
        <dbReference type="SAM" id="Phobius"/>
    </source>
</evidence>
<dbReference type="InterPro" id="IPR036938">
    <property type="entry name" value="PAP2/HPO_sf"/>
</dbReference>
<sequence length="200" mass="22887">MKKTAYALGGVGLLAFIAIWLNLQSDAILQLDTTAAHWFKGNQLLAVFHYIGEPMFVVIIVALLMVFLWLRKNYRAMFFVLIANAGGMVLNQAFKYVIHRPRPERLEQLSSFSFPSGHSMGGIIYLFTLAYIFSHYTTSQKRAYIVWLGAVILTILIGLSRIAESRHFGSDVLGGFSLGFAWFMLSVFWYEYRERVIKRQ</sequence>
<evidence type="ECO:0000313" key="3">
    <source>
        <dbReference type="EMBL" id="CEA03108.1"/>
    </source>
</evidence>
<evidence type="ECO:0000259" key="2">
    <source>
        <dbReference type="SMART" id="SM00014"/>
    </source>
</evidence>
<dbReference type="InterPro" id="IPR000326">
    <property type="entry name" value="PAP2/HPO"/>
</dbReference>
<feature type="transmembrane region" description="Helical" evidence="1">
    <location>
        <begin position="143"/>
        <end position="160"/>
    </location>
</feature>
<dbReference type="PANTHER" id="PTHR14969">
    <property type="entry name" value="SPHINGOSINE-1-PHOSPHATE PHOSPHOHYDROLASE"/>
    <property type="match status" value="1"/>
</dbReference>
<dbReference type="EMBL" id="LN483075">
    <property type="protein sequence ID" value="CEA03108.1"/>
    <property type="molecule type" value="Genomic_DNA"/>
</dbReference>
<dbReference type="PANTHER" id="PTHR14969:SF13">
    <property type="entry name" value="AT30094P"/>
    <property type="match status" value="1"/>
</dbReference>
<dbReference type="Pfam" id="PF01569">
    <property type="entry name" value="PAP2"/>
    <property type="match status" value="1"/>
</dbReference>
<keyword evidence="1" id="KW-0812">Transmembrane</keyword>
<proteinExistence type="predicted"/>
<name>A0A078M6P5_9BACL</name>
<feature type="transmembrane region" description="Helical" evidence="1">
    <location>
        <begin position="47"/>
        <end position="70"/>
    </location>
</feature>
<reference evidence="3" key="1">
    <citation type="submission" date="2014-07" db="EMBL/GenBank/DDBJ databases">
        <authorList>
            <person name="Urmite Genomes Urmite Genomes"/>
        </authorList>
    </citation>
    <scope>NUCLEOTIDE SEQUENCE</scope>
    <source>
        <strain evidence="3">13S34_air</strain>
    </source>
</reference>
<keyword evidence="1" id="KW-0472">Membrane</keyword>
<accession>A0A078M6P5</accession>